<dbReference type="InterPro" id="IPR029024">
    <property type="entry name" value="TerB-like"/>
</dbReference>
<dbReference type="Gene3D" id="1.10.3680.10">
    <property type="entry name" value="TerB-like"/>
    <property type="match status" value="1"/>
</dbReference>
<accession>A0A364Y426</accession>
<keyword evidence="2" id="KW-1185">Reference proteome</keyword>
<protein>
    <submittedName>
        <fullName evidence="1">TerB family tellurite resistance protein</fullName>
    </submittedName>
</protein>
<gene>
    <name evidence="1" type="ORF">DQQ10_08495</name>
</gene>
<organism evidence="1 2">
    <name type="scientific">Pseudochryseolinea flava</name>
    <dbReference type="NCBI Taxonomy" id="2059302"/>
    <lineage>
        <taxon>Bacteria</taxon>
        <taxon>Pseudomonadati</taxon>
        <taxon>Bacteroidota</taxon>
        <taxon>Cytophagia</taxon>
        <taxon>Cytophagales</taxon>
        <taxon>Fulvivirgaceae</taxon>
        <taxon>Pseudochryseolinea</taxon>
    </lineage>
</organism>
<comment type="caution">
    <text evidence="1">The sequence shown here is derived from an EMBL/GenBank/DDBJ whole genome shotgun (WGS) entry which is preliminary data.</text>
</comment>
<reference evidence="1 2" key="1">
    <citation type="submission" date="2018-06" db="EMBL/GenBank/DDBJ databases">
        <title>Chryseolinea flavus sp. nov., a member of the phylum Bacteroidetes isolated from soil.</title>
        <authorList>
            <person name="Li Y."/>
            <person name="Wang J."/>
        </authorList>
    </citation>
    <scope>NUCLEOTIDE SEQUENCE [LARGE SCALE GENOMIC DNA]</scope>
    <source>
        <strain evidence="1 2">SDU1-6</strain>
    </source>
</reference>
<dbReference type="Proteomes" id="UP000251889">
    <property type="component" value="Unassembled WGS sequence"/>
</dbReference>
<evidence type="ECO:0000313" key="1">
    <source>
        <dbReference type="EMBL" id="RAW01682.1"/>
    </source>
</evidence>
<dbReference type="EMBL" id="QMFY01000003">
    <property type="protein sequence ID" value="RAW01682.1"/>
    <property type="molecule type" value="Genomic_DNA"/>
</dbReference>
<dbReference type="AlphaFoldDB" id="A0A364Y426"/>
<name>A0A364Y426_9BACT</name>
<dbReference type="SUPFAM" id="SSF158682">
    <property type="entry name" value="TerB-like"/>
    <property type="match status" value="1"/>
</dbReference>
<evidence type="ECO:0000313" key="2">
    <source>
        <dbReference type="Proteomes" id="UP000251889"/>
    </source>
</evidence>
<sequence length="128" mass="15033">MDIVTKKQLNILIQLAEADKHFAKIERELIFKIARERKFPEADVMELIRNPEPIDSLGALSADQKFDYLMSTMELVFIDQNVFESEIIFSKNIAIKLGFKKSVIDYFIENYEKKSRAEIREIVLKEFV</sequence>
<proteinExistence type="predicted"/>